<protein>
    <submittedName>
        <fullName evidence="2">Uncharacterized protein</fullName>
    </submittedName>
</protein>
<dbReference type="Proteomes" id="UP000672934">
    <property type="component" value="Unassembled WGS sequence"/>
</dbReference>
<name>A0A916N4E3_9BURK</name>
<evidence type="ECO:0000313" key="3">
    <source>
        <dbReference type="Proteomes" id="UP000672934"/>
    </source>
</evidence>
<dbReference type="AlphaFoldDB" id="A0A916N4E3"/>
<accession>A0A916N4E3</accession>
<organism evidence="2 3">
    <name type="scientific">Cupriavidus yeoncheonensis</name>
    <dbReference type="NCBI Taxonomy" id="1462994"/>
    <lineage>
        <taxon>Bacteria</taxon>
        <taxon>Pseudomonadati</taxon>
        <taxon>Pseudomonadota</taxon>
        <taxon>Betaproteobacteria</taxon>
        <taxon>Burkholderiales</taxon>
        <taxon>Burkholderiaceae</taxon>
        <taxon>Cupriavidus</taxon>
    </lineage>
</organism>
<sequence>MRNWNIDADSKHVLEDAGCKIAVPIQQERMPDPGVTPGSVPPTATPDPRANPLRRAG</sequence>
<evidence type="ECO:0000313" key="2">
    <source>
        <dbReference type="EMBL" id="CAG2145941.1"/>
    </source>
</evidence>
<gene>
    <name evidence="2" type="ORF">LMG31506_03291</name>
</gene>
<evidence type="ECO:0000256" key="1">
    <source>
        <dbReference type="SAM" id="MobiDB-lite"/>
    </source>
</evidence>
<dbReference type="RefSeq" id="WP_211948234.1">
    <property type="nucleotide sequence ID" value="NZ_CAJPUY010000011.1"/>
</dbReference>
<keyword evidence="3" id="KW-1185">Reference proteome</keyword>
<proteinExistence type="predicted"/>
<comment type="caution">
    <text evidence="2">The sequence shown here is derived from an EMBL/GenBank/DDBJ whole genome shotgun (WGS) entry which is preliminary data.</text>
</comment>
<dbReference type="EMBL" id="CAJPUY010000011">
    <property type="protein sequence ID" value="CAG2145941.1"/>
    <property type="molecule type" value="Genomic_DNA"/>
</dbReference>
<feature type="region of interest" description="Disordered" evidence="1">
    <location>
        <begin position="24"/>
        <end position="57"/>
    </location>
</feature>
<reference evidence="2" key="1">
    <citation type="submission" date="2021-03" db="EMBL/GenBank/DDBJ databases">
        <authorList>
            <person name="Peeters C."/>
        </authorList>
    </citation>
    <scope>NUCLEOTIDE SEQUENCE</scope>
    <source>
        <strain evidence="2">LMG 31506</strain>
    </source>
</reference>